<proteinExistence type="predicted"/>
<dbReference type="SUPFAM" id="SSF159234">
    <property type="entry name" value="FomD-like"/>
    <property type="match status" value="1"/>
</dbReference>
<evidence type="ECO:0000313" key="3">
    <source>
        <dbReference type="Proteomes" id="UP001595978"/>
    </source>
</evidence>
<keyword evidence="3" id="KW-1185">Reference proteome</keyword>
<gene>
    <name evidence="2" type="ORF">ACFPOH_00065</name>
</gene>
<dbReference type="InterPro" id="IPR035930">
    <property type="entry name" value="FomD-like_sf"/>
</dbReference>
<dbReference type="EMBL" id="JBHSNQ010000004">
    <property type="protein sequence ID" value="MFC5540199.1"/>
    <property type="molecule type" value="Genomic_DNA"/>
</dbReference>
<organism evidence="2 3">
    <name type="scientific">Ureibacillus suwonensis</name>
    <dbReference type="NCBI Taxonomy" id="313007"/>
    <lineage>
        <taxon>Bacteria</taxon>
        <taxon>Bacillati</taxon>
        <taxon>Bacillota</taxon>
        <taxon>Bacilli</taxon>
        <taxon>Bacillales</taxon>
        <taxon>Caryophanaceae</taxon>
        <taxon>Ureibacillus</taxon>
    </lineage>
</organism>
<dbReference type="PANTHER" id="PTHR41271:SF1">
    <property type="entry name" value="DUF402 DOMAIN-CONTAINING PROTEIN"/>
    <property type="match status" value="1"/>
</dbReference>
<dbReference type="RefSeq" id="WP_390308539.1">
    <property type="nucleotide sequence ID" value="NZ_JBHSNQ010000004.1"/>
</dbReference>
<comment type="caution">
    <text evidence="2">The sequence shown here is derived from an EMBL/GenBank/DDBJ whole genome shotgun (WGS) entry which is preliminary data.</text>
</comment>
<accession>A0ABW0R677</accession>
<name>A0ABW0R677_9BACL</name>
<protein>
    <submittedName>
        <fullName evidence="2">DUF402 domain-containing protein</fullName>
    </submittedName>
</protein>
<dbReference type="Proteomes" id="UP001595978">
    <property type="component" value="Unassembled WGS sequence"/>
</dbReference>
<dbReference type="Gene3D" id="2.40.380.10">
    <property type="entry name" value="FomD-like"/>
    <property type="match status" value="1"/>
</dbReference>
<sequence>MIERKIRYDAKVVEYKCHLLNSQNRRIVLFHLIEEPFTIKVDDFQLTIPVGSYTTAYYWLDRPYNMYFWRDHSGHYLASYFNIVKNTKFEEGMVVFEDLIIDVLALPNGEYFILDEEELPEPFETFENGFAKGALETLLSSIGDVLSQTIAESQSIYSHKKFIPVLEKGYKELFC</sequence>
<reference evidence="3" key="1">
    <citation type="journal article" date="2019" name="Int. J. Syst. Evol. Microbiol.">
        <title>The Global Catalogue of Microorganisms (GCM) 10K type strain sequencing project: providing services to taxonomists for standard genome sequencing and annotation.</title>
        <authorList>
            <consortium name="The Broad Institute Genomics Platform"/>
            <consortium name="The Broad Institute Genome Sequencing Center for Infectious Disease"/>
            <person name="Wu L."/>
            <person name="Ma J."/>
        </authorList>
    </citation>
    <scope>NUCLEOTIDE SEQUENCE [LARGE SCALE GENOMIC DNA]</scope>
    <source>
        <strain evidence="3">CCUG 56331</strain>
    </source>
</reference>
<dbReference type="Pfam" id="PF04167">
    <property type="entry name" value="DUF402"/>
    <property type="match status" value="1"/>
</dbReference>
<dbReference type="PANTHER" id="PTHR41271">
    <property type="entry name" value="DUF402 DOMAIN-CONTAINING PROTEIN"/>
    <property type="match status" value="1"/>
</dbReference>
<dbReference type="InterPro" id="IPR007295">
    <property type="entry name" value="DUF402"/>
</dbReference>
<feature type="domain" description="DUF402" evidence="1">
    <location>
        <begin position="49"/>
        <end position="121"/>
    </location>
</feature>
<evidence type="ECO:0000259" key="1">
    <source>
        <dbReference type="Pfam" id="PF04167"/>
    </source>
</evidence>
<evidence type="ECO:0000313" key="2">
    <source>
        <dbReference type="EMBL" id="MFC5540199.1"/>
    </source>
</evidence>